<gene>
    <name evidence="3" type="ORF">BaRGS_00020979</name>
</gene>
<sequence>MSCSPGEQAHILEAFLTYQKDHSFCNEHCEPAPGSSALCRFIHAKCQQRLRFEDLNKVYSKCDADPSYCDVGNIDKNELTVKSPFQLEYTCLSEKATINPCVSSSRTTTNASLLLPLQQADCRALCEITVTPSNAPAHITFTYNFLRNSNFGHASIKYRFIHVNSSGKPPTWKTLDGSSYYQDGPIIQNVEKIVISFDVPQPKSVTRLWVYFSGAEVSITCHNTAPGITSSQTEVSTHVALTSRSPTTSQESATDGKINTNEAGANLSTTHPVVRDKGSDDVADVSMDATHFLTIGLVAGVLGASVVFAGVVVCILRTKRRNRQTENERPPSERASKPAHFPVDDQIYHPYAEIDDLHDLPREAMRNTGPPPVHFPVDDQIYHPYAEIDDRREPAVDADGYLCPLAISQQLPAPDCSKQNHS</sequence>
<feature type="region of interest" description="Disordered" evidence="1">
    <location>
        <begin position="241"/>
        <end position="264"/>
    </location>
</feature>
<feature type="transmembrane region" description="Helical" evidence="2">
    <location>
        <begin position="292"/>
        <end position="316"/>
    </location>
</feature>
<keyword evidence="2" id="KW-0472">Membrane</keyword>
<feature type="region of interest" description="Disordered" evidence="1">
    <location>
        <begin position="321"/>
        <end position="342"/>
    </location>
</feature>
<organism evidence="3 4">
    <name type="scientific">Batillaria attramentaria</name>
    <dbReference type="NCBI Taxonomy" id="370345"/>
    <lineage>
        <taxon>Eukaryota</taxon>
        <taxon>Metazoa</taxon>
        <taxon>Spiralia</taxon>
        <taxon>Lophotrochozoa</taxon>
        <taxon>Mollusca</taxon>
        <taxon>Gastropoda</taxon>
        <taxon>Caenogastropoda</taxon>
        <taxon>Sorbeoconcha</taxon>
        <taxon>Cerithioidea</taxon>
        <taxon>Batillariidae</taxon>
        <taxon>Batillaria</taxon>
    </lineage>
</organism>
<evidence type="ECO:0000313" key="4">
    <source>
        <dbReference type="Proteomes" id="UP001519460"/>
    </source>
</evidence>
<dbReference type="AlphaFoldDB" id="A0ABD0KKT2"/>
<evidence type="ECO:0000313" key="3">
    <source>
        <dbReference type="EMBL" id="KAK7487712.1"/>
    </source>
</evidence>
<comment type="caution">
    <text evidence="3">The sequence shown here is derived from an EMBL/GenBank/DDBJ whole genome shotgun (WGS) entry which is preliminary data.</text>
</comment>
<feature type="compositionally biased region" description="Basic and acidic residues" evidence="1">
    <location>
        <begin position="323"/>
        <end position="342"/>
    </location>
</feature>
<name>A0ABD0KKT2_9CAEN</name>
<reference evidence="3 4" key="1">
    <citation type="journal article" date="2023" name="Sci. Data">
        <title>Genome assembly of the Korean intertidal mud-creeper Batillaria attramentaria.</title>
        <authorList>
            <person name="Patra A.K."/>
            <person name="Ho P.T."/>
            <person name="Jun S."/>
            <person name="Lee S.J."/>
            <person name="Kim Y."/>
            <person name="Won Y.J."/>
        </authorList>
    </citation>
    <scope>NUCLEOTIDE SEQUENCE [LARGE SCALE GENOMIC DNA]</scope>
    <source>
        <strain evidence="3">Wonlab-2016</strain>
    </source>
</reference>
<keyword evidence="4" id="KW-1185">Reference proteome</keyword>
<keyword evidence="2" id="KW-1133">Transmembrane helix</keyword>
<accession>A0ABD0KKT2</accession>
<keyword evidence="2" id="KW-0812">Transmembrane</keyword>
<evidence type="ECO:0000256" key="2">
    <source>
        <dbReference type="SAM" id="Phobius"/>
    </source>
</evidence>
<evidence type="ECO:0000256" key="1">
    <source>
        <dbReference type="SAM" id="MobiDB-lite"/>
    </source>
</evidence>
<dbReference type="EMBL" id="JACVVK020000160">
    <property type="protein sequence ID" value="KAK7487712.1"/>
    <property type="molecule type" value="Genomic_DNA"/>
</dbReference>
<proteinExistence type="predicted"/>
<dbReference type="Proteomes" id="UP001519460">
    <property type="component" value="Unassembled WGS sequence"/>
</dbReference>
<protein>
    <submittedName>
        <fullName evidence="3">Uncharacterized protein</fullName>
    </submittedName>
</protein>